<evidence type="ECO:0000256" key="1">
    <source>
        <dbReference type="SAM" id="SignalP"/>
    </source>
</evidence>
<dbReference type="SMART" id="SM00700">
    <property type="entry name" value="JHBP"/>
    <property type="match status" value="1"/>
</dbReference>
<evidence type="ECO:0000313" key="2">
    <source>
        <dbReference type="EMBL" id="KAK5638638.1"/>
    </source>
</evidence>
<dbReference type="InterPro" id="IPR038606">
    <property type="entry name" value="To_sf"/>
</dbReference>
<accession>A0AAN7V0J3</accession>
<dbReference type="Proteomes" id="UP001329430">
    <property type="component" value="Chromosome 10"/>
</dbReference>
<keyword evidence="1" id="KW-0732">Signal</keyword>
<protein>
    <submittedName>
        <fullName evidence="2">Uncharacterized protein</fullName>
    </submittedName>
</protein>
<keyword evidence="3" id="KW-1185">Reference proteome</keyword>
<organism evidence="2 3">
    <name type="scientific">Pyrocoelia pectoralis</name>
    <dbReference type="NCBI Taxonomy" id="417401"/>
    <lineage>
        <taxon>Eukaryota</taxon>
        <taxon>Metazoa</taxon>
        <taxon>Ecdysozoa</taxon>
        <taxon>Arthropoda</taxon>
        <taxon>Hexapoda</taxon>
        <taxon>Insecta</taxon>
        <taxon>Pterygota</taxon>
        <taxon>Neoptera</taxon>
        <taxon>Endopterygota</taxon>
        <taxon>Coleoptera</taxon>
        <taxon>Polyphaga</taxon>
        <taxon>Elateriformia</taxon>
        <taxon>Elateroidea</taxon>
        <taxon>Lampyridae</taxon>
        <taxon>Lampyrinae</taxon>
        <taxon>Pyrocoelia</taxon>
    </lineage>
</organism>
<dbReference type="EMBL" id="JAVRBK010000010">
    <property type="protein sequence ID" value="KAK5638638.1"/>
    <property type="molecule type" value="Genomic_DNA"/>
</dbReference>
<dbReference type="PANTHER" id="PTHR11008:SF18">
    <property type="entry name" value="BCDNA.GH05536-RELATED"/>
    <property type="match status" value="1"/>
</dbReference>
<dbReference type="InterPro" id="IPR010562">
    <property type="entry name" value="Haemolymph_juvenile_hormone-bd"/>
</dbReference>
<name>A0AAN7V0J3_9COLE</name>
<comment type="caution">
    <text evidence="2">The sequence shown here is derived from an EMBL/GenBank/DDBJ whole genome shotgun (WGS) entry which is preliminary data.</text>
</comment>
<gene>
    <name evidence="2" type="ORF">RI129_012933</name>
</gene>
<proteinExistence type="predicted"/>
<dbReference type="Gene3D" id="3.15.10.30">
    <property type="entry name" value="Haemolymph juvenile hormone binding protein"/>
    <property type="match status" value="1"/>
</dbReference>
<dbReference type="PANTHER" id="PTHR11008">
    <property type="entry name" value="PROTEIN TAKEOUT-LIKE PROTEIN"/>
    <property type="match status" value="1"/>
</dbReference>
<dbReference type="GO" id="GO:0005615">
    <property type="term" value="C:extracellular space"/>
    <property type="evidence" value="ECO:0007669"/>
    <property type="project" value="TreeGrafter"/>
</dbReference>
<dbReference type="AlphaFoldDB" id="A0AAN7V0J3"/>
<sequence length="245" mass="28388">MSRLVIFSLCFTFIDLVRCQNVLNFQTCKQSDPNRDECLKFAIQDAFKILENGVPKFNLPPLQPLKLEQWTITAGKGVNFIQKLSNIEMINHAKSTIRKVESEISDNELSLKIESTNPVILFKFDYVFENAEIYGESVSGKGRVVMEHDNYTETLSLTGKVIDKDGNRYLSLTQVDVHYIFDDTIFKFETGDAEMDKKLNRIFNQNKEEILENLYEKYLEIDNYLYTNVASAIFSLIPYDQLFPK</sequence>
<feature type="signal peptide" evidence="1">
    <location>
        <begin position="1"/>
        <end position="19"/>
    </location>
</feature>
<feature type="chain" id="PRO_5042997753" evidence="1">
    <location>
        <begin position="20"/>
        <end position="245"/>
    </location>
</feature>
<reference evidence="2 3" key="1">
    <citation type="journal article" date="2024" name="Insects">
        <title>An Improved Chromosome-Level Genome Assembly of the Firefly Pyrocoelia pectoralis.</title>
        <authorList>
            <person name="Fu X."/>
            <person name="Meyer-Rochow V.B."/>
            <person name="Ballantyne L."/>
            <person name="Zhu X."/>
        </authorList>
    </citation>
    <scope>NUCLEOTIDE SEQUENCE [LARGE SCALE GENOMIC DNA]</scope>
    <source>
        <strain evidence="2">XCY_ONT2</strain>
    </source>
</reference>
<evidence type="ECO:0000313" key="3">
    <source>
        <dbReference type="Proteomes" id="UP001329430"/>
    </source>
</evidence>
<dbReference type="Pfam" id="PF06585">
    <property type="entry name" value="JHBP"/>
    <property type="match status" value="1"/>
</dbReference>